<feature type="compositionally biased region" description="Low complexity" evidence="1">
    <location>
        <begin position="237"/>
        <end position="249"/>
    </location>
</feature>
<evidence type="ECO:0000256" key="2">
    <source>
        <dbReference type="SAM" id="Phobius"/>
    </source>
</evidence>
<reference evidence="4" key="1">
    <citation type="journal article" date="2017" name="Nat. Ecol. Evol.">
        <title>Genome expansion and lineage-specific genetic innovations in the forest pathogenic fungi Armillaria.</title>
        <authorList>
            <person name="Sipos G."/>
            <person name="Prasanna A.N."/>
            <person name="Walter M.C."/>
            <person name="O'Connor E."/>
            <person name="Balint B."/>
            <person name="Krizsan K."/>
            <person name="Kiss B."/>
            <person name="Hess J."/>
            <person name="Varga T."/>
            <person name="Slot J."/>
            <person name="Riley R."/>
            <person name="Boka B."/>
            <person name="Rigling D."/>
            <person name="Barry K."/>
            <person name="Lee J."/>
            <person name="Mihaltcheva S."/>
            <person name="LaButti K."/>
            <person name="Lipzen A."/>
            <person name="Waldron R."/>
            <person name="Moloney N.M."/>
            <person name="Sperisen C."/>
            <person name="Kredics L."/>
            <person name="Vagvoelgyi C."/>
            <person name="Patrignani A."/>
            <person name="Fitzpatrick D."/>
            <person name="Nagy I."/>
            <person name="Doyle S."/>
            <person name="Anderson J.B."/>
            <person name="Grigoriev I.V."/>
            <person name="Gueldener U."/>
            <person name="Muensterkoetter M."/>
            <person name="Nagy L.G."/>
        </authorList>
    </citation>
    <scope>NUCLEOTIDE SEQUENCE [LARGE SCALE GENOMIC DNA]</scope>
    <source>
        <strain evidence="4">C18/9</strain>
    </source>
</reference>
<evidence type="ECO:0000313" key="4">
    <source>
        <dbReference type="Proteomes" id="UP000219338"/>
    </source>
</evidence>
<feature type="region of interest" description="Disordered" evidence="1">
    <location>
        <begin position="227"/>
        <end position="257"/>
    </location>
</feature>
<feature type="region of interest" description="Disordered" evidence="1">
    <location>
        <begin position="26"/>
        <end position="53"/>
    </location>
</feature>
<feature type="transmembrane region" description="Helical" evidence="2">
    <location>
        <begin position="496"/>
        <end position="520"/>
    </location>
</feature>
<name>A0A284RW46_ARMOS</name>
<keyword evidence="2" id="KW-0472">Membrane</keyword>
<keyword evidence="2" id="KW-1133">Transmembrane helix</keyword>
<keyword evidence="4" id="KW-1185">Reference proteome</keyword>
<proteinExistence type="predicted"/>
<keyword evidence="2" id="KW-0812">Transmembrane</keyword>
<evidence type="ECO:0000256" key="1">
    <source>
        <dbReference type="SAM" id="MobiDB-lite"/>
    </source>
</evidence>
<evidence type="ECO:0000313" key="3">
    <source>
        <dbReference type="EMBL" id="SJL12982.1"/>
    </source>
</evidence>
<sequence length="521" mass="59006">MKARFQTILLRINTKITDIYHDEVDPSSTCTNTPTLAHYTPPPDPDPEPLEVPRASPAPSRLTFLAIWDPESQRYTLPFIPQGPHKDEGFFHTCNRPDHLEREPHLHSRFSTSTTSTSNFIEVSEPQTPHAFTNANDNPPIVQPVPGRPGLSRPCPLFPSRPREDRSSVCFVSTLTHRFNLSCTNLLLRSCLPGYGRKTSSASSPPPRSSSLSLSPLGFLKCKATQSQQDDEDAWPSNTSGPETTSEGSSGEEKTSVCDTLSNLHDMEASFFNIVDYLTTKVNNIHAHVPRETTFAILEPLNGSAGNFIVPVANAWINASEIVDYFARCSHPPPGRARYQSVRQNTRMARDALPLLDATIVRIEAPLTAQIQRLIDQESHFLKWPSLELVDLLDDLPQLLSALRCYCRLTMQYLNDIESFIISLDDFFSDERRGREFRRRPEFVRGLSTLAGIIEKSHRLVWRHSDILYGKSDRAWIRLSHLNRDQFESEIRAERLQLLFCIFVLALNFLGLYTSFLFLLC</sequence>
<dbReference type="Proteomes" id="UP000219338">
    <property type="component" value="Unassembled WGS sequence"/>
</dbReference>
<accession>A0A284RW46</accession>
<feature type="compositionally biased region" description="Polar residues" evidence="1">
    <location>
        <begin position="26"/>
        <end position="35"/>
    </location>
</feature>
<protein>
    <submittedName>
        <fullName evidence="3">Uncharacterized protein</fullName>
    </submittedName>
</protein>
<feature type="region of interest" description="Disordered" evidence="1">
    <location>
        <begin position="131"/>
        <end position="164"/>
    </location>
</feature>
<dbReference type="AlphaFoldDB" id="A0A284RW46"/>
<organism evidence="3 4">
    <name type="scientific">Armillaria ostoyae</name>
    <name type="common">Armillaria root rot fungus</name>
    <dbReference type="NCBI Taxonomy" id="47428"/>
    <lineage>
        <taxon>Eukaryota</taxon>
        <taxon>Fungi</taxon>
        <taxon>Dikarya</taxon>
        <taxon>Basidiomycota</taxon>
        <taxon>Agaricomycotina</taxon>
        <taxon>Agaricomycetes</taxon>
        <taxon>Agaricomycetidae</taxon>
        <taxon>Agaricales</taxon>
        <taxon>Marasmiineae</taxon>
        <taxon>Physalacriaceae</taxon>
        <taxon>Armillaria</taxon>
    </lineage>
</organism>
<dbReference type="OrthoDB" id="2995295at2759"/>
<dbReference type="EMBL" id="FUEG01000018">
    <property type="protein sequence ID" value="SJL12982.1"/>
    <property type="molecule type" value="Genomic_DNA"/>
</dbReference>
<gene>
    <name evidence="3" type="ORF">ARMOST_16417</name>
</gene>